<name>A0A1Y4N1X5_9FIRM</name>
<organism evidence="5 6">
    <name type="scientific">Anaerotruncus colihominis</name>
    <dbReference type="NCBI Taxonomy" id="169435"/>
    <lineage>
        <taxon>Bacteria</taxon>
        <taxon>Bacillati</taxon>
        <taxon>Bacillota</taxon>
        <taxon>Clostridia</taxon>
        <taxon>Eubacteriales</taxon>
        <taxon>Oscillospiraceae</taxon>
        <taxon>Anaerotruncus</taxon>
    </lineage>
</organism>
<keyword evidence="1" id="KW-0479">Metal-binding</keyword>
<keyword evidence="3" id="KW-0378">Hydrolase</keyword>
<dbReference type="AlphaFoldDB" id="A0A1Y4N1X5"/>
<dbReference type="PANTHER" id="PTHR35795:SF1">
    <property type="entry name" value="BIS(5'-NUCLEOSYL)-TETRAPHOSPHATASE, SYMMETRICAL"/>
    <property type="match status" value="1"/>
</dbReference>
<protein>
    <recommendedName>
        <fullName evidence="4">HD domain-containing protein</fullName>
    </recommendedName>
</protein>
<dbReference type="GO" id="GO:0000166">
    <property type="term" value="F:nucleotide binding"/>
    <property type="evidence" value="ECO:0007669"/>
    <property type="project" value="UniProtKB-KW"/>
</dbReference>
<evidence type="ECO:0000259" key="4">
    <source>
        <dbReference type="Pfam" id="PF01966"/>
    </source>
</evidence>
<dbReference type="SUPFAM" id="SSF109604">
    <property type="entry name" value="HD-domain/PDEase-like"/>
    <property type="match status" value="1"/>
</dbReference>
<dbReference type="Gene3D" id="1.10.3210.10">
    <property type="entry name" value="Hypothetical protein af1432"/>
    <property type="match status" value="1"/>
</dbReference>
<dbReference type="InterPro" id="IPR006674">
    <property type="entry name" value="HD_domain"/>
</dbReference>
<dbReference type="EMBL" id="NFKP01000006">
    <property type="protein sequence ID" value="OUP69983.1"/>
    <property type="molecule type" value="Genomic_DNA"/>
</dbReference>
<dbReference type="PANTHER" id="PTHR35795">
    <property type="entry name" value="SLR1885 PROTEIN"/>
    <property type="match status" value="1"/>
</dbReference>
<dbReference type="NCBIfam" id="TIGR00488">
    <property type="entry name" value="bis(5'-nucleosyl)-tetraphosphatase (symmetrical) YqeK"/>
    <property type="match status" value="1"/>
</dbReference>
<evidence type="ECO:0000313" key="6">
    <source>
        <dbReference type="Proteomes" id="UP000196386"/>
    </source>
</evidence>
<evidence type="ECO:0000256" key="1">
    <source>
        <dbReference type="ARBA" id="ARBA00022723"/>
    </source>
</evidence>
<keyword evidence="2" id="KW-0547">Nucleotide-binding</keyword>
<dbReference type="InterPro" id="IPR051094">
    <property type="entry name" value="Diverse_Catalytic_Enzymes"/>
</dbReference>
<gene>
    <name evidence="5" type="ORF">B5F11_06555</name>
</gene>
<accession>A0A1Y4N1X5</accession>
<dbReference type="GO" id="GO:0016787">
    <property type="term" value="F:hydrolase activity"/>
    <property type="evidence" value="ECO:0007669"/>
    <property type="project" value="UniProtKB-KW"/>
</dbReference>
<evidence type="ECO:0000313" key="5">
    <source>
        <dbReference type="EMBL" id="OUP69983.1"/>
    </source>
</evidence>
<dbReference type="GO" id="GO:0046872">
    <property type="term" value="F:metal ion binding"/>
    <property type="evidence" value="ECO:0007669"/>
    <property type="project" value="UniProtKB-KW"/>
</dbReference>
<comment type="caution">
    <text evidence="5">The sequence shown here is derived from an EMBL/GenBank/DDBJ whole genome shotgun (WGS) entry which is preliminary data.</text>
</comment>
<feature type="domain" description="HD" evidence="4">
    <location>
        <begin position="28"/>
        <end position="139"/>
    </location>
</feature>
<proteinExistence type="predicted"/>
<dbReference type="Proteomes" id="UP000196386">
    <property type="component" value="Unassembled WGS sequence"/>
</dbReference>
<evidence type="ECO:0000256" key="3">
    <source>
        <dbReference type="ARBA" id="ARBA00022801"/>
    </source>
</evidence>
<evidence type="ECO:0000256" key="2">
    <source>
        <dbReference type="ARBA" id="ARBA00022741"/>
    </source>
</evidence>
<sequence>MKAGRVMMDYDLKKLDKLAKKTLSAKRYFHTQCVVRQAQKLARLYGCDEQKAMVAGWMHDICKEMPRDEQLHWLEKYGIILDSVQRTQPKTWHGMAACGYIRETLGIDDPEILHAIRYHTTACGAMTALDEVVYLADLTSEDRDYKDILPMRALAETALRPAMKEAMRFALRDLVERSLGISRDTFEAYNAYITDQQADLKRPSGGETDDIQ</sequence>
<dbReference type="InterPro" id="IPR005249">
    <property type="entry name" value="YqeK"/>
</dbReference>
<dbReference type="Pfam" id="PF01966">
    <property type="entry name" value="HD"/>
    <property type="match status" value="1"/>
</dbReference>
<reference evidence="6" key="1">
    <citation type="submission" date="2017-04" db="EMBL/GenBank/DDBJ databases">
        <title>Function of individual gut microbiota members based on whole genome sequencing of pure cultures obtained from chicken caecum.</title>
        <authorList>
            <person name="Medvecky M."/>
            <person name="Cejkova D."/>
            <person name="Polansky O."/>
            <person name="Karasova D."/>
            <person name="Kubasova T."/>
            <person name="Cizek A."/>
            <person name="Rychlik I."/>
        </authorList>
    </citation>
    <scope>NUCLEOTIDE SEQUENCE [LARGE SCALE GENOMIC DNA]</scope>
    <source>
        <strain evidence="6">An175</strain>
    </source>
</reference>